<name>A0A0B7AYX4_9EUPU</name>
<dbReference type="AlphaFoldDB" id="A0A0B7AYX4"/>
<evidence type="ECO:0000259" key="1">
    <source>
        <dbReference type="PROSITE" id="PS50835"/>
    </source>
</evidence>
<evidence type="ECO:0000313" key="3">
    <source>
        <dbReference type="EMBL" id="CEK86281.1"/>
    </source>
</evidence>
<organism evidence="2">
    <name type="scientific">Arion vulgaris</name>
    <dbReference type="NCBI Taxonomy" id="1028688"/>
    <lineage>
        <taxon>Eukaryota</taxon>
        <taxon>Metazoa</taxon>
        <taxon>Spiralia</taxon>
        <taxon>Lophotrochozoa</taxon>
        <taxon>Mollusca</taxon>
        <taxon>Gastropoda</taxon>
        <taxon>Heterobranchia</taxon>
        <taxon>Euthyneura</taxon>
        <taxon>Panpulmonata</taxon>
        <taxon>Eupulmonata</taxon>
        <taxon>Stylommatophora</taxon>
        <taxon>Helicina</taxon>
        <taxon>Arionoidea</taxon>
        <taxon>Arionidae</taxon>
        <taxon>Arion</taxon>
    </lineage>
</organism>
<evidence type="ECO:0000313" key="2">
    <source>
        <dbReference type="EMBL" id="CEK86279.1"/>
    </source>
</evidence>
<dbReference type="InterPro" id="IPR007110">
    <property type="entry name" value="Ig-like_dom"/>
</dbReference>
<gene>
    <name evidence="2" type="primary">ORF152940</name>
    <name evidence="3" type="synonym">ORF152953</name>
</gene>
<proteinExistence type="predicted"/>
<dbReference type="EMBL" id="HACG01039414">
    <property type="protein sequence ID" value="CEK86279.1"/>
    <property type="molecule type" value="Transcribed_RNA"/>
</dbReference>
<dbReference type="EMBL" id="HACG01039416">
    <property type="protein sequence ID" value="CEK86281.1"/>
    <property type="molecule type" value="Transcribed_RNA"/>
</dbReference>
<dbReference type="PROSITE" id="PS50835">
    <property type="entry name" value="IG_LIKE"/>
    <property type="match status" value="1"/>
</dbReference>
<reference evidence="2" key="1">
    <citation type="submission" date="2014-12" db="EMBL/GenBank/DDBJ databases">
        <title>Insight into the proteome of Arion vulgaris.</title>
        <authorList>
            <person name="Aradska J."/>
            <person name="Bulat T."/>
            <person name="Smidak R."/>
            <person name="Sarate P."/>
            <person name="Gangsoo J."/>
            <person name="Sialana F."/>
            <person name="Bilban M."/>
            <person name="Lubec G."/>
        </authorList>
    </citation>
    <scope>NUCLEOTIDE SEQUENCE</scope>
    <source>
        <tissue evidence="2">Skin</tissue>
    </source>
</reference>
<feature type="domain" description="Ig-like" evidence="1">
    <location>
        <begin position="66"/>
        <end position="144"/>
    </location>
</feature>
<sequence>METHLSPLLPAFHLLWNSAKNESRKHHVNDRVNANYGQSPRNKVMNEFADKPTKTGVDKLCSEAKPESSSEQCINENGTNYGESVVVCTLECDHGDKFVRQIIHDGTTKSEWSRAEDVFVDWLNSDLTSQHAKRIDGTIYFCRIPVSTSSDGICLWLKNLRDEGKEVNIIIKIASIGQPILQHTLEALSNNISQTRGPLHELNEMEDTVKAIRRLAKLGAQVEPVSSGDWLHLISLLTDRASLHVLDLKRSPSADILTTMLQTTL</sequence>
<accession>A0A0B7AYX4</accession>
<protein>
    <recommendedName>
        <fullName evidence="1">Ig-like domain-containing protein</fullName>
    </recommendedName>
</protein>